<evidence type="ECO:0000256" key="1">
    <source>
        <dbReference type="SAM" id="MobiDB-lite"/>
    </source>
</evidence>
<comment type="caution">
    <text evidence="3">The sequence shown here is derived from an EMBL/GenBank/DDBJ whole genome shotgun (WGS) entry which is preliminary data.</text>
</comment>
<sequence length="237" mass="24486">MPLPEFENPSRAPRWAGAAAVVGLHLLAGWALMSGLARQTVESVRQTVEMAIIDAPAPPPPPPPPPRPKETPPPAPAPKTPPPPAVAPPPPSPRVWAPQPEITPPPAPAAAPVQAVQPEPPRPVPPAPPAPPAPAAPAPVAAPAAPAAPVRAEVGLACPGYAQIIQDTMAGAFDRYGITGVVKVRMLVRGGQVVEASVLSGPREYHRLAVSAARRMKCQASGADEVQVNFEISLREE</sequence>
<organism evidence="3 4">
    <name type="scientific">Sphaerotilus sulfidivorans</name>
    <dbReference type="NCBI Taxonomy" id="639200"/>
    <lineage>
        <taxon>Bacteria</taxon>
        <taxon>Pseudomonadati</taxon>
        <taxon>Pseudomonadota</taxon>
        <taxon>Betaproteobacteria</taxon>
        <taxon>Burkholderiales</taxon>
        <taxon>Sphaerotilaceae</taxon>
        <taxon>Sphaerotilus</taxon>
    </lineage>
</organism>
<keyword evidence="2" id="KW-0812">Transmembrane</keyword>
<feature type="compositionally biased region" description="Pro residues" evidence="1">
    <location>
        <begin position="56"/>
        <end position="93"/>
    </location>
</feature>
<feature type="transmembrane region" description="Helical" evidence="2">
    <location>
        <begin position="15"/>
        <end position="37"/>
    </location>
</feature>
<dbReference type="EMBL" id="JBEPLS010000001">
    <property type="protein sequence ID" value="MET3602569.1"/>
    <property type="molecule type" value="Genomic_DNA"/>
</dbReference>
<keyword evidence="4" id="KW-1185">Reference proteome</keyword>
<proteinExistence type="predicted"/>
<name>A0ABV2II46_9BURK</name>
<evidence type="ECO:0000313" key="3">
    <source>
        <dbReference type="EMBL" id="MET3602569.1"/>
    </source>
</evidence>
<evidence type="ECO:0000256" key="2">
    <source>
        <dbReference type="SAM" id="Phobius"/>
    </source>
</evidence>
<dbReference type="Proteomes" id="UP001549111">
    <property type="component" value="Unassembled WGS sequence"/>
</dbReference>
<evidence type="ECO:0000313" key="4">
    <source>
        <dbReference type="Proteomes" id="UP001549111"/>
    </source>
</evidence>
<feature type="compositionally biased region" description="Pro residues" evidence="1">
    <location>
        <begin position="118"/>
        <end position="137"/>
    </location>
</feature>
<gene>
    <name evidence="3" type="ORF">ABIC99_000345</name>
</gene>
<keyword evidence="2" id="KW-0472">Membrane</keyword>
<feature type="region of interest" description="Disordered" evidence="1">
    <location>
        <begin position="53"/>
        <end position="141"/>
    </location>
</feature>
<protein>
    <submittedName>
        <fullName evidence="3">Protein TonB</fullName>
    </submittedName>
</protein>
<keyword evidence="2" id="KW-1133">Transmembrane helix</keyword>
<dbReference type="RefSeq" id="WP_354304944.1">
    <property type="nucleotide sequence ID" value="NZ_JBEPLS010000001.1"/>
</dbReference>
<accession>A0ABV2II46</accession>
<reference evidence="3 4" key="1">
    <citation type="submission" date="2024-06" db="EMBL/GenBank/DDBJ databases">
        <title>Genomic Encyclopedia of Type Strains, Phase IV (KMG-IV): sequencing the most valuable type-strain genomes for metagenomic binning, comparative biology and taxonomic classification.</title>
        <authorList>
            <person name="Goeker M."/>
        </authorList>
    </citation>
    <scope>NUCLEOTIDE SEQUENCE [LARGE SCALE GENOMIC DNA]</scope>
    <source>
        <strain evidence="3 4">D-501</strain>
    </source>
</reference>